<keyword evidence="7 10" id="KW-0472">Membrane</keyword>
<evidence type="ECO:0000256" key="8">
    <source>
        <dbReference type="ARBA" id="ARBA00023306"/>
    </source>
</evidence>
<feature type="compositionally biased region" description="Polar residues" evidence="11">
    <location>
        <begin position="27"/>
        <end position="44"/>
    </location>
</feature>
<comment type="similarity">
    <text evidence="10">Belongs to the glycosyltransferase 28 family. MurG subfamily.</text>
</comment>
<evidence type="ECO:0000313" key="15">
    <source>
        <dbReference type="Proteomes" id="UP001501570"/>
    </source>
</evidence>
<evidence type="ECO:0000259" key="12">
    <source>
        <dbReference type="Pfam" id="PF03033"/>
    </source>
</evidence>
<dbReference type="SUPFAM" id="SSF53756">
    <property type="entry name" value="UDP-Glycosyltransferase/glycogen phosphorylase"/>
    <property type="match status" value="1"/>
</dbReference>
<evidence type="ECO:0000256" key="9">
    <source>
        <dbReference type="ARBA" id="ARBA00023316"/>
    </source>
</evidence>
<feature type="binding site" evidence="10">
    <location>
        <position position="404"/>
    </location>
    <ligand>
        <name>UDP-N-acetyl-alpha-D-glucosamine</name>
        <dbReference type="ChEBI" id="CHEBI:57705"/>
    </ligand>
</feature>
<evidence type="ECO:0000256" key="11">
    <source>
        <dbReference type="SAM" id="MobiDB-lite"/>
    </source>
</evidence>
<dbReference type="InterPro" id="IPR007235">
    <property type="entry name" value="Glyco_trans_28_C"/>
</dbReference>
<evidence type="ECO:0000256" key="10">
    <source>
        <dbReference type="HAMAP-Rule" id="MF_00033"/>
    </source>
</evidence>
<keyword evidence="3 10" id="KW-0328">Glycosyltransferase</keyword>
<dbReference type="InterPro" id="IPR006009">
    <property type="entry name" value="GlcNAc_MurG"/>
</dbReference>
<feature type="binding site" evidence="10">
    <location>
        <position position="275"/>
    </location>
    <ligand>
        <name>UDP-N-acetyl-alpha-D-glucosamine</name>
        <dbReference type="ChEBI" id="CHEBI:57705"/>
    </ligand>
</feature>
<evidence type="ECO:0000313" key="14">
    <source>
        <dbReference type="EMBL" id="GAA5196799.1"/>
    </source>
</evidence>
<feature type="region of interest" description="Disordered" evidence="11">
    <location>
        <begin position="1"/>
        <end position="107"/>
    </location>
</feature>
<dbReference type="EC" id="2.4.1.227" evidence="10"/>
<evidence type="ECO:0000259" key="13">
    <source>
        <dbReference type="Pfam" id="PF04101"/>
    </source>
</evidence>
<feature type="compositionally biased region" description="Pro residues" evidence="11">
    <location>
        <begin position="47"/>
        <end position="62"/>
    </location>
</feature>
<comment type="function">
    <text evidence="10">Cell wall formation. Catalyzes the transfer of a GlcNAc subunit on undecaprenyl-pyrophosphoryl-MurNAc-pentapeptide (lipid intermediate I) to form undecaprenyl-pyrophosphoryl-MurNAc-(pentapeptide)GlcNAc (lipid intermediate II).</text>
</comment>
<evidence type="ECO:0000256" key="6">
    <source>
        <dbReference type="ARBA" id="ARBA00022984"/>
    </source>
</evidence>
<dbReference type="Proteomes" id="UP001501570">
    <property type="component" value="Unassembled WGS sequence"/>
</dbReference>
<keyword evidence="1 10" id="KW-1003">Cell membrane</keyword>
<comment type="caution">
    <text evidence="10">Lacks conserved residue(s) required for the propagation of feature annotation.</text>
</comment>
<organism evidence="14 15">
    <name type="scientific">Rugosimonospora acidiphila</name>
    <dbReference type="NCBI Taxonomy" id="556531"/>
    <lineage>
        <taxon>Bacteria</taxon>
        <taxon>Bacillati</taxon>
        <taxon>Actinomycetota</taxon>
        <taxon>Actinomycetes</taxon>
        <taxon>Micromonosporales</taxon>
        <taxon>Micromonosporaceae</taxon>
        <taxon>Rugosimonospora</taxon>
    </lineage>
</organism>
<comment type="pathway">
    <text evidence="10">Cell wall biogenesis; peptidoglycan biosynthesis.</text>
</comment>
<keyword evidence="6 10" id="KW-0573">Peptidoglycan synthesis</keyword>
<feature type="domain" description="Glycosyl transferase family 28 C-terminal" evidence="13">
    <location>
        <begin position="302"/>
        <end position="460"/>
    </location>
</feature>
<gene>
    <name evidence="10 14" type="primary">murG</name>
    <name evidence="14" type="ORF">GCM10023322_66610</name>
</gene>
<dbReference type="Pfam" id="PF04101">
    <property type="entry name" value="Glyco_tran_28_C"/>
    <property type="match status" value="1"/>
</dbReference>
<dbReference type="InterPro" id="IPR004276">
    <property type="entry name" value="GlycoTrans_28_N"/>
</dbReference>
<dbReference type="CDD" id="cd03785">
    <property type="entry name" value="GT28_MurG"/>
    <property type="match status" value="1"/>
</dbReference>
<evidence type="ECO:0000256" key="4">
    <source>
        <dbReference type="ARBA" id="ARBA00022679"/>
    </source>
</evidence>
<keyword evidence="5 10" id="KW-0133">Cell shape</keyword>
<dbReference type="HAMAP" id="MF_00033">
    <property type="entry name" value="MurG"/>
    <property type="match status" value="1"/>
</dbReference>
<evidence type="ECO:0000256" key="7">
    <source>
        <dbReference type="ARBA" id="ARBA00023136"/>
    </source>
</evidence>
<keyword evidence="4 10" id="KW-0808">Transferase</keyword>
<dbReference type="Gene3D" id="3.40.50.2000">
    <property type="entry name" value="Glycogen Phosphorylase B"/>
    <property type="match status" value="2"/>
</dbReference>
<keyword evidence="15" id="KW-1185">Reference proteome</keyword>
<evidence type="ECO:0000256" key="5">
    <source>
        <dbReference type="ARBA" id="ARBA00022960"/>
    </source>
</evidence>
<sequence length="473" mass="50975">MAWDRPVGSGQASYPNPNSPDPGYSNPGYQNPGYQNPGYSNPGYQNPAPPTQGYPNPAPPAQGYPNPGYQDQGYPNQGYPNQGYPNQGYQNPGYPEPGYQNPSQQKPQVRSVVLAGGGTGGHIYPLLAFADCLRRHDPGVRITCLGTPRGLENDIIPPRGYDLRLVPAYQLPRSINMNLVRTPDRMWRASKATRAVLDEVDADVVVGFGGYVSVPAYLAAWRRHTPIVIHEVNVPVGVANKMGMRFTEHVAAGFPHQLQQIPALANARVTGVPLREQISRLDRFALRARARAYFGLDPNLPVLFVFGASQGARSINLAMAGAAKALSSSGIQVIHIMGARNEPVEIPSDLPVPYRTMTFLSEMELGYAAADLALCRGGAMTCAETAAVGMPAIYVPLPYGNGEQRRNALPVVQAGGGVLVDDSELSPAWIERTVIPLMRDPGRLAAMSRAAASYGRRDGDEALRSYVYEVVGA</sequence>
<reference evidence="15" key="1">
    <citation type="journal article" date="2019" name="Int. J. Syst. Evol. Microbiol.">
        <title>The Global Catalogue of Microorganisms (GCM) 10K type strain sequencing project: providing services to taxonomists for standard genome sequencing and annotation.</title>
        <authorList>
            <consortium name="The Broad Institute Genomics Platform"/>
            <consortium name="The Broad Institute Genome Sequencing Center for Infectious Disease"/>
            <person name="Wu L."/>
            <person name="Ma J."/>
        </authorList>
    </citation>
    <scope>NUCLEOTIDE SEQUENCE [LARGE SCALE GENOMIC DNA]</scope>
    <source>
        <strain evidence="15">JCM 18304</strain>
    </source>
</reference>
<proteinExistence type="inferred from homology"/>
<dbReference type="EMBL" id="BAABJQ010000027">
    <property type="protein sequence ID" value="GAA5196799.1"/>
    <property type="molecule type" value="Genomic_DNA"/>
</dbReference>
<feature type="binding site" evidence="10">
    <location>
        <begin position="119"/>
        <end position="121"/>
    </location>
    <ligand>
        <name>UDP-N-acetyl-alpha-D-glucosamine</name>
        <dbReference type="ChEBI" id="CHEBI:57705"/>
    </ligand>
</feature>
<evidence type="ECO:0000256" key="2">
    <source>
        <dbReference type="ARBA" id="ARBA00022618"/>
    </source>
</evidence>
<keyword evidence="8 10" id="KW-0131">Cell cycle</keyword>
<protein>
    <recommendedName>
        <fullName evidence="10">UDP-N-acetylglucosamine--N-acetylmuramyl-(pentapeptide) pyrophosphoryl-undecaprenol N-acetylglucosamine transferase</fullName>
        <ecNumber evidence="10">2.4.1.227</ecNumber>
    </recommendedName>
    <alternativeName>
        <fullName evidence="10">Undecaprenyl-PP-MurNAc-pentapeptide-UDPGlcNAc GlcNAc transferase</fullName>
    </alternativeName>
</protein>
<dbReference type="NCBIfam" id="TIGR01133">
    <property type="entry name" value="murG"/>
    <property type="match status" value="1"/>
</dbReference>
<accession>A0ABP9SLF4</accession>
<comment type="caution">
    <text evidence="14">The sequence shown here is derived from an EMBL/GenBank/DDBJ whole genome shotgun (WGS) entry which is preliminary data.</text>
</comment>
<feature type="domain" description="Glycosyltransferase family 28 N-terminal" evidence="12">
    <location>
        <begin position="112"/>
        <end position="251"/>
    </location>
</feature>
<evidence type="ECO:0000256" key="3">
    <source>
        <dbReference type="ARBA" id="ARBA00022676"/>
    </source>
</evidence>
<feature type="binding site" evidence="10">
    <location>
        <position position="233"/>
    </location>
    <ligand>
        <name>UDP-N-acetyl-alpha-D-glucosamine</name>
        <dbReference type="ChEBI" id="CHEBI:57705"/>
    </ligand>
</feature>
<dbReference type="PANTHER" id="PTHR21015">
    <property type="entry name" value="UDP-N-ACETYLGLUCOSAMINE--N-ACETYLMURAMYL-(PENTAPEPTIDE) PYROPHOSPHORYL-UNDECAPRENOL N-ACETYLGLUCOSAMINE TRANSFERASE 1"/>
    <property type="match status" value="1"/>
</dbReference>
<feature type="binding site" evidence="10">
    <location>
        <position position="309"/>
    </location>
    <ligand>
        <name>UDP-N-acetyl-alpha-D-glucosamine</name>
        <dbReference type="ChEBI" id="CHEBI:57705"/>
    </ligand>
</feature>
<evidence type="ECO:0000256" key="1">
    <source>
        <dbReference type="ARBA" id="ARBA00022475"/>
    </source>
</evidence>
<comment type="subcellular location">
    <subcellularLocation>
        <location evidence="10">Cell membrane</location>
        <topology evidence="10">Peripheral membrane protein</topology>
        <orientation evidence="10">Cytoplasmic side</orientation>
    </subcellularLocation>
</comment>
<dbReference type="Pfam" id="PF03033">
    <property type="entry name" value="Glyco_transf_28"/>
    <property type="match status" value="1"/>
</dbReference>
<name>A0ABP9SLF4_9ACTN</name>
<dbReference type="PANTHER" id="PTHR21015:SF22">
    <property type="entry name" value="GLYCOSYLTRANSFERASE"/>
    <property type="match status" value="1"/>
</dbReference>
<keyword evidence="2 10" id="KW-0132">Cell division</keyword>
<feature type="compositionally biased region" description="Polar residues" evidence="11">
    <location>
        <begin position="73"/>
        <end position="90"/>
    </location>
</feature>
<keyword evidence="9 10" id="KW-0961">Cell wall biogenesis/degradation</keyword>
<comment type="catalytic activity">
    <reaction evidence="10">
        <text>di-trans,octa-cis-undecaprenyl diphospho-N-acetyl-alpha-D-muramoyl-L-alanyl-D-glutamyl-meso-2,6-diaminopimeloyl-D-alanyl-D-alanine + UDP-N-acetyl-alpha-D-glucosamine = di-trans,octa-cis-undecaprenyl diphospho-[N-acetyl-alpha-D-glucosaminyl-(1-&gt;4)]-N-acetyl-alpha-D-muramoyl-L-alanyl-D-glutamyl-meso-2,6-diaminopimeloyl-D-alanyl-D-alanine + UDP + H(+)</text>
        <dbReference type="Rhea" id="RHEA:31227"/>
        <dbReference type="ChEBI" id="CHEBI:15378"/>
        <dbReference type="ChEBI" id="CHEBI:57705"/>
        <dbReference type="ChEBI" id="CHEBI:58223"/>
        <dbReference type="ChEBI" id="CHEBI:61387"/>
        <dbReference type="ChEBI" id="CHEBI:61388"/>
        <dbReference type="EC" id="2.4.1.227"/>
    </reaction>
</comment>